<gene>
    <name evidence="4" type="ORF">ENM11_04780</name>
</gene>
<organism evidence="4">
    <name type="scientific">Caldiarchaeum subterraneum</name>
    <dbReference type="NCBI Taxonomy" id="311458"/>
    <lineage>
        <taxon>Archaea</taxon>
        <taxon>Nitrososphaerota</taxon>
        <taxon>Candidatus Caldarchaeales</taxon>
        <taxon>Candidatus Caldarchaeaceae</taxon>
        <taxon>Candidatus Caldarchaeum</taxon>
    </lineage>
</organism>
<dbReference type="SUPFAM" id="SSF54631">
    <property type="entry name" value="CBS-domain pair"/>
    <property type="match status" value="1"/>
</dbReference>
<name>A0A7C5QJI9_CALS0</name>
<evidence type="ECO:0000256" key="2">
    <source>
        <dbReference type="PROSITE-ProRule" id="PRU00703"/>
    </source>
</evidence>
<reference evidence="4" key="1">
    <citation type="journal article" date="2020" name="mSystems">
        <title>Genome- and Community-Level Interaction Insights into Carbon Utilization and Element Cycling Functions of Hydrothermarchaeota in Hydrothermal Sediment.</title>
        <authorList>
            <person name="Zhou Z."/>
            <person name="Liu Y."/>
            <person name="Xu W."/>
            <person name="Pan J."/>
            <person name="Luo Z.H."/>
            <person name="Li M."/>
        </authorList>
    </citation>
    <scope>NUCLEOTIDE SEQUENCE [LARGE SCALE GENOMIC DNA]</scope>
    <source>
        <strain evidence="4">SpSt-1056</strain>
    </source>
</reference>
<proteinExistence type="predicted"/>
<dbReference type="InterPro" id="IPR051257">
    <property type="entry name" value="Diverse_CBS-Domain"/>
</dbReference>
<dbReference type="SMART" id="SM00116">
    <property type="entry name" value="CBS"/>
    <property type="match status" value="2"/>
</dbReference>
<evidence type="ECO:0000313" key="4">
    <source>
        <dbReference type="EMBL" id="HHK68454.1"/>
    </source>
</evidence>
<dbReference type="PANTHER" id="PTHR43080:SF2">
    <property type="entry name" value="CBS DOMAIN-CONTAINING PROTEIN"/>
    <property type="match status" value="1"/>
</dbReference>
<dbReference type="CDD" id="cd09836">
    <property type="entry name" value="CBS_pair_arch"/>
    <property type="match status" value="1"/>
</dbReference>
<dbReference type="PANTHER" id="PTHR43080">
    <property type="entry name" value="CBS DOMAIN-CONTAINING PROTEIN CBSX3, MITOCHONDRIAL"/>
    <property type="match status" value="1"/>
</dbReference>
<feature type="domain" description="CBS" evidence="3">
    <location>
        <begin position="66"/>
        <end position="122"/>
    </location>
</feature>
<sequence>MSAPPITLLEDATVDEAARVMWDKGVGSVLIVDRENRLVGILTERDILYASAHLMFGKDVKAKSIMSKNVVTASPDEEVVSIVEKMKDFNIRHIPVVDVDGKPVGVVSSRDVLDFGVRFLSLFMRSG</sequence>
<dbReference type="InterPro" id="IPR000644">
    <property type="entry name" value="CBS_dom"/>
</dbReference>
<dbReference type="Gene3D" id="3.10.580.10">
    <property type="entry name" value="CBS-domain"/>
    <property type="match status" value="1"/>
</dbReference>
<evidence type="ECO:0000256" key="1">
    <source>
        <dbReference type="ARBA" id="ARBA00023122"/>
    </source>
</evidence>
<feature type="domain" description="CBS" evidence="3">
    <location>
        <begin position="1"/>
        <end position="60"/>
    </location>
</feature>
<dbReference type="Pfam" id="PF00571">
    <property type="entry name" value="CBS"/>
    <property type="match status" value="2"/>
</dbReference>
<dbReference type="PROSITE" id="PS51371">
    <property type="entry name" value="CBS"/>
    <property type="match status" value="2"/>
</dbReference>
<keyword evidence="1 2" id="KW-0129">CBS domain</keyword>
<protein>
    <submittedName>
        <fullName evidence="4">CBS domain-containing protein</fullName>
    </submittedName>
</protein>
<dbReference type="AlphaFoldDB" id="A0A7C5QJI9"/>
<accession>A0A7C5QJI9</accession>
<evidence type="ECO:0000259" key="3">
    <source>
        <dbReference type="PROSITE" id="PS51371"/>
    </source>
</evidence>
<dbReference type="InterPro" id="IPR046342">
    <property type="entry name" value="CBS_dom_sf"/>
</dbReference>
<comment type="caution">
    <text evidence="4">The sequence shown here is derived from an EMBL/GenBank/DDBJ whole genome shotgun (WGS) entry which is preliminary data.</text>
</comment>
<dbReference type="EMBL" id="DRWN01000031">
    <property type="protein sequence ID" value="HHK68454.1"/>
    <property type="molecule type" value="Genomic_DNA"/>
</dbReference>